<dbReference type="AlphaFoldDB" id="A0A9D1Z970"/>
<sequence>MTRRAEKITDTVLLILSFLLGIAVVWLGFVRCWRSVDSALLIVLLFLCGAFSSIVCSAFHELGHLIFGALCGFRFISVHIGPLKIYRKGNKISCAFYKMSSDVAGVAEMVPERTDGLCRKTALFICGGLLFSLLFFAGTAVALGLFRSIPVWVYLLVCTSLPYAFYLFFRNLIPFEGTDGAFLFGLLKREDSSAVALDLLAIESFLYRGYTPSEIPAEYFFSLPQLPEDDLNFILLTVYRLAYYQDGGDVQGMIAACNRLRDLLDYVPDCYFPQVASEVLFTECLIAGGEIVAKEMFPSLNKLLKREKLPHSHRILSAYELYINEDVVSALSELEAAEEEAEECPLSGMKKYEKKLLAHIRADMA</sequence>
<feature type="transmembrane region" description="Helical" evidence="1">
    <location>
        <begin position="122"/>
        <end position="145"/>
    </location>
</feature>
<feature type="transmembrane region" description="Helical" evidence="1">
    <location>
        <begin position="12"/>
        <end position="33"/>
    </location>
</feature>
<dbReference type="Proteomes" id="UP000824135">
    <property type="component" value="Unassembled WGS sequence"/>
</dbReference>
<evidence type="ECO:0000313" key="3">
    <source>
        <dbReference type="Proteomes" id="UP000824135"/>
    </source>
</evidence>
<evidence type="ECO:0000256" key="1">
    <source>
        <dbReference type="SAM" id="Phobius"/>
    </source>
</evidence>
<organism evidence="2 3">
    <name type="scientific">Candidatus Borkfalkia excrementavium</name>
    <dbReference type="NCBI Taxonomy" id="2838505"/>
    <lineage>
        <taxon>Bacteria</taxon>
        <taxon>Bacillati</taxon>
        <taxon>Bacillota</taxon>
        <taxon>Clostridia</taxon>
        <taxon>Christensenellales</taxon>
        <taxon>Christensenellaceae</taxon>
        <taxon>Candidatus Borkfalkia</taxon>
    </lineage>
</organism>
<reference evidence="2" key="2">
    <citation type="submission" date="2021-04" db="EMBL/GenBank/DDBJ databases">
        <authorList>
            <person name="Gilroy R."/>
        </authorList>
    </citation>
    <scope>NUCLEOTIDE SEQUENCE</scope>
    <source>
        <strain evidence="2">CHK199-9574</strain>
    </source>
</reference>
<accession>A0A9D1Z970</accession>
<reference evidence="2" key="1">
    <citation type="journal article" date="2021" name="PeerJ">
        <title>Extensive microbial diversity within the chicken gut microbiome revealed by metagenomics and culture.</title>
        <authorList>
            <person name="Gilroy R."/>
            <person name="Ravi A."/>
            <person name="Getino M."/>
            <person name="Pursley I."/>
            <person name="Horton D.L."/>
            <person name="Alikhan N.F."/>
            <person name="Baker D."/>
            <person name="Gharbi K."/>
            <person name="Hall N."/>
            <person name="Watson M."/>
            <person name="Adriaenssens E.M."/>
            <person name="Foster-Nyarko E."/>
            <person name="Jarju S."/>
            <person name="Secka A."/>
            <person name="Antonio M."/>
            <person name="Oren A."/>
            <person name="Chaudhuri R.R."/>
            <person name="La Ragione R."/>
            <person name="Hildebrand F."/>
            <person name="Pallen M.J."/>
        </authorList>
    </citation>
    <scope>NUCLEOTIDE SEQUENCE</scope>
    <source>
        <strain evidence="2">CHK199-9574</strain>
    </source>
</reference>
<feature type="transmembrane region" description="Helical" evidence="1">
    <location>
        <begin position="151"/>
        <end position="169"/>
    </location>
</feature>
<gene>
    <name evidence="2" type="ORF">H9728_05385</name>
</gene>
<comment type="caution">
    <text evidence="2">The sequence shown here is derived from an EMBL/GenBank/DDBJ whole genome shotgun (WGS) entry which is preliminary data.</text>
</comment>
<keyword evidence="1" id="KW-1133">Transmembrane helix</keyword>
<feature type="transmembrane region" description="Helical" evidence="1">
    <location>
        <begin position="40"/>
        <end position="60"/>
    </location>
</feature>
<proteinExistence type="predicted"/>
<dbReference type="EMBL" id="DXCO01000035">
    <property type="protein sequence ID" value="HIY78460.1"/>
    <property type="molecule type" value="Genomic_DNA"/>
</dbReference>
<evidence type="ECO:0008006" key="4">
    <source>
        <dbReference type="Google" id="ProtNLM"/>
    </source>
</evidence>
<evidence type="ECO:0000313" key="2">
    <source>
        <dbReference type="EMBL" id="HIY78460.1"/>
    </source>
</evidence>
<protein>
    <recommendedName>
        <fullName evidence="4">M50 family peptidase</fullName>
    </recommendedName>
</protein>
<keyword evidence="1" id="KW-0812">Transmembrane</keyword>
<name>A0A9D1Z970_9FIRM</name>
<keyword evidence="1" id="KW-0472">Membrane</keyword>